<dbReference type="GeneID" id="98157636"/>
<dbReference type="Gene3D" id="3.90.1300.10">
    <property type="entry name" value="Amidase signature (AS) domain"/>
    <property type="match status" value="1"/>
</dbReference>
<dbReference type="SUPFAM" id="SSF75304">
    <property type="entry name" value="Amidase signature (AS) enzymes"/>
    <property type="match status" value="1"/>
</dbReference>
<gene>
    <name evidence="4" type="ORF">BJX68DRAFT_251897</name>
</gene>
<evidence type="ECO:0000256" key="2">
    <source>
        <dbReference type="ARBA" id="ARBA00022801"/>
    </source>
</evidence>
<accession>A0ABR4L9D7</accession>
<name>A0ABR4L9D7_9EURO</name>
<keyword evidence="2" id="KW-0378">Hydrolase</keyword>
<evidence type="ECO:0000313" key="5">
    <source>
        <dbReference type="Proteomes" id="UP001610444"/>
    </source>
</evidence>
<comment type="caution">
    <text evidence="4">The sequence shown here is derived from an EMBL/GenBank/DDBJ whole genome shotgun (WGS) entry which is preliminary data.</text>
</comment>
<comment type="similarity">
    <text evidence="1">Belongs to the amidase family.</text>
</comment>
<dbReference type="InterPro" id="IPR023631">
    <property type="entry name" value="Amidase_dom"/>
</dbReference>
<dbReference type="InterPro" id="IPR036928">
    <property type="entry name" value="AS_sf"/>
</dbReference>
<dbReference type="PANTHER" id="PTHR46072:SF4">
    <property type="entry name" value="AMIDASE C550.07-RELATED"/>
    <property type="match status" value="1"/>
</dbReference>
<dbReference type="PIRSF" id="PIRSF001221">
    <property type="entry name" value="Amidase_fungi"/>
    <property type="match status" value="1"/>
</dbReference>
<reference evidence="4 5" key="1">
    <citation type="submission" date="2024-07" db="EMBL/GenBank/DDBJ databases">
        <title>Section-level genome sequencing and comparative genomics of Aspergillus sections Usti and Cavernicolus.</title>
        <authorList>
            <consortium name="Lawrence Berkeley National Laboratory"/>
            <person name="Nybo J.L."/>
            <person name="Vesth T.C."/>
            <person name="Theobald S."/>
            <person name="Frisvad J.C."/>
            <person name="Larsen T.O."/>
            <person name="Kjaerboelling I."/>
            <person name="Rothschild-Mancinelli K."/>
            <person name="Lyhne E.K."/>
            <person name="Kogle M.E."/>
            <person name="Barry K."/>
            <person name="Clum A."/>
            <person name="Na H."/>
            <person name="Ledsgaard L."/>
            <person name="Lin J."/>
            <person name="Lipzen A."/>
            <person name="Kuo A."/>
            <person name="Riley R."/>
            <person name="Mondo S."/>
            <person name="LaButti K."/>
            <person name="Haridas S."/>
            <person name="Pangalinan J."/>
            <person name="Salamov A.A."/>
            <person name="Simmons B.A."/>
            <person name="Magnuson J.K."/>
            <person name="Chen J."/>
            <person name="Drula E."/>
            <person name="Henrissat B."/>
            <person name="Wiebenga A."/>
            <person name="Lubbers R.J."/>
            <person name="Gomes A.C."/>
            <person name="Macurrencykelacurrency M.R."/>
            <person name="Stajich J."/>
            <person name="Grigoriev I.V."/>
            <person name="Mortensen U.H."/>
            <person name="De vries R.P."/>
            <person name="Baker S.E."/>
            <person name="Andersen M.R."/>
        </authorList>
    </citation>
    <scope>NUCLEOTIDE SEQUENCE [LARGE SCALE GENOMIC DNA]</scope>
    <source>
        <strain evidence="4 5">CBS 756.74</strain>
    </source>
</reference>
<protein>
    <submittedName>
        <fullName evidence="4">Amidase</fullName>
    </submittedName>
</protein>
<evidence type="ECO:0000313" key="4">
    <source>
        <dbReference type="EMBL" id="KAL2860113.1"/>
    </source>
</evidence>
<dbReference type="PANTHER" id="PTHR46072">
    <property type="entry name" value="AMIDASE-RELATED-RELATED"/>
    <property type="match status" value="1"/>
</dbReference>
<evidence type="ECO:0000259" key="3">
    <source>
        <dbReference type="Pfam" id="PF01425"/>
    </source>
</evidence>
<evidence type="ECO:0000256" key="1">
    <source>
        <dbReference type="ARBA" id="ARBA00009199"/>
    </source>
</evidence>
<sequence length="545" mass="59293">MPPGSPEFEAKRAALLECFQAKVPPAYLLPQDLIANPPNDVSGIPSTCGILSAEEIEITETYDAVGLAEAIASRTYTAVAVTTSFLKRSIIAHQLTCCLTQWLADEALAQAKYLDDYMAEHGRPIGPLHGVPISIKDHIPIAGTFSSQGSLASIVKDEQDCQMVSILRKLGAVFYCKTNQPQALMHLESDSHWGRVLNPYNIQLSAGGSTGGEAALIALRGSIIGVGTDIGGSIRGPAAFCGIYGFKATSYTLPMDGFLAAPFAAELNVLCSTGPMCTSLRDMDMFMRLMAEAKPYLLDPRLVPLPWTDLQTSLGRRLKVGIIRNDGFIEPQPPVKRAVEWVNDLLSHPKHANLLEIKPFTPFGAAAAWSKIQRFYWPDGATLLKSSLLSSGEPIQPLSTAIWKEAQPAGMLTAEAVNNFRRERDEFRLAFARAWEEQDVDVVIGPAFVGPACAHDTALYWTYTSLYNLVDYPGVVVPTPLRVEAGEEYDPGYTPLSAACEDVRRLWESGDFEGAPLALQVVARKYHDSELFGALAVLKDILGLH</sequence>
<dbReference type="EMBL" id="JBFXLR010000002">
    <property type="protein sequence ID" value="KAL2860113.1"/>
    <property type="molecule type" value="Genomic_DNA"/>
</dbReference>
<proteinExistence type="inferred from homology"/>
<dbReference type="Pfam" id="PF01425">
    <property type="entry name" value="Amidase"/>
    <property type="match status" value="1"/>
</dbReference>
<organism evidence="4 5">
    <name type="scientific">Aspergillus pseudodeflectus</name>
    <dbReference type="NCBI Taxonomy" id="176178"/>
    <lineage>
        <taxon>Eukaryota</taxon>
        <taxon>Fungi</taxon>
        <taxon>Dikarya</taxon>
        <taxon>Ascomycota</taxon>
        <taxon>Pezizomycotina</taxon>
        <taxon>Eurotiomycetes</taxon>
        <taxon>Eurotiomycetidae</taxon>
        <taxon>Eurotiales</taxon>
        <taxon>Aspergillaceae</taxon>
        <taxon>Aspergillus</taxon>
        <taxon>Aspergillus subgen. Nidulantes</taxon>
    </lineage>
</organism>
<feature type="domain" description="Amidase" evidence="3">
    <location>
        <begin position="81"/>
        <end position="531"/>
    </location>
</feature>
<dbReference type="RefSeq" id="XP_070904804.1">
    <property type="nucleotide sequence ID" value="XM_071042472.1"/>
</dbReference>
<dbReference type="Proteomes" id="UP001610444">
    <property type="component" value="Unassembled WGS sequence"/>
</dbReference>
<keyword evidence="5" id="KW-1185">Reference proteome</keyword>